<dbReference type="OrthoDB" id="441446at2759"/>
<comment type="caution">
    <text evidence="4">The sequence shown here is derived from an EMBL/GenBank/DDBJ whole genome shotgun (WGS) entry which is preliminary data.</text>
</comment>
<dbReference type="GO" id="GO:0003676">
    <property type="term" value="F:nucleic acid binding"/>
    <property type="evidence" value="ECO:0007669"/>
    <property type="project" value="InterPro"/>
</dbReference>
<dbReference type="Proteomes" id="UP000693970">
    <property type="component" value="Unassembled WGS sequence"/>
</dbReference>
<dbReference type="Pfam" id="PF02265">
    <property type="entry name" value="S1-P1_nuclease"/>
    <property type="match status" value="1"/>
</dbReference>
<name>A0A9K3LFX8_9STRA</name>
<dbReference type="PANTHER" id="PTHR33146:SF27">
    <property type="entry name" value="ENDONUCLEASE 2"/>
    <property type="match status" value="1"/>
</dbReference>
<reference evidence="4" key="2">
    <citation type="submission" date="2021-04" db="EMBL/GenBank/DDBJ databases">
        <authorList>
            <person name="Podell S."/>
        </authorList>
    </citation>
    <scope>NUCLEOTIDE SEQUENCE</scope>
    <source>
        <strain evidence="4">Hildebrandi</strain>
    </source>
</reference>
<protein>
    <submittedName>
        <fullName evidence="4">S1/P1 nuclease</fullName>
    </submittedName>
</protein>
<dbReference type="GO" id="GO:0004519">
    <property type="term" value="F:endonuclease activity"/>
    <property type="evidence" value="ECO:0007669"/>
    <property type="project" value="InterPro"/>
</dbReference>
<organism evidence="4 5">
    <name type="scientific">Nitzschia inconspicua</name>
    <dbReference type="NCBI Taxonomy" id="303405"/>
    <lineage>
        <taxon>Eukaryota</taxon>
        <taxon>Sar</taxon>
        <taxon>Stramenopiles</taxon>
        <taxon>Ochrophyta</taxon>
        <taxon>Bacillariophyta</taxon>
        <taxon>Bacillariophyceae</taxon>
        <taxon>Bacillariophycidae</taxon>
        <taxon>Bacillariales</taxon>
        <taxon>Bacillariaceae</taxon>
        <taxon>Nitzschia</taxon>
    </lineage>
</organism>
<evidence type="ECO:0000313" key="4">
    <source>
        <dbReference type="EMBL" id="KAG7361059.1"/>
    </source>
</evidence>
<evidence type="ECO:0000256" key="2">
    <source>
        <dbReference type="ARBA" id="ARBA00022801"/>
    </source>
</evidence>
<feature type="signal peptide" evidence="3">
    <location>
        <begin position="1"/>
        <end position="34"/>
    </location>
</feature>
<feature type="chain" id="PRO_5039912816" evidence="3">
    <location>
        <begin position="35"/>
        <end position="413"/>
    </location>
</feature>
<dbReference type="AlphaFoldDB" id="A0A9K3LFX8"/>
<dbReference type="GO" id="GO:0016787">
    <property type="term" value="F:hydrolase activity"/>
    <property type="evidence" value="ECO:0007669"/>
    <property type="project" value="UniProtKB-KW"/>
</dbReference>
<dbReference type="InterPro" id="IPR003154">
    <property type="entry name" value="S1/P1nuclease"/>
</dbReference>
<reference evidence="4" key="1">
    <citation type="journal article" date="2021" name="Sci. Rep.">
        <title>Diploid genomic architecture of Nitzschia inconspicua, an elite biomass production diatom.</title>
        <authorList>
            <person name="Oliver A."/>
            <person name="Podell S."/>
            <person name="Pinowska A."/>
            <person name="Traller J.C."/>
            <person name="Smith S.R."/>
            <person name="McClure R."/>
            <person name="Beliaev A."/>
            <person name="Bohutskyi P."/>
            <person name="Hill E.A."/>
            <person name="Rabines A."/>
            <person name="Zheng H."/>
            <person name="Allen L.Z."/>
            <person name="Kuo A."/>
            <person name="Grigoriev I.V."/>
            <person name="Allen A.E."/>
            <person name="Hazlebeck D."/>
            <person name="Allen E.E."/>
        </authorList>
    </citation>
    <scope>NUCLEOTIDE SEQUENCE</scope>
    <source>
        <strain evidence="4">Hildebrandi</strain>
    </source>
</reference>
<dbReference type="CDD" id="cd11010">
    <property type="entry name" value="S1-P1_nuclease"/>
    <property type="match status" value="1"/>
</dbReference>
<sequence>MMMTNNWYGRFDSIQTCLALFCLVVASLPSCGVAWGELGHEIVANLAWHRLSLQTQHKIEALLNITNTTLIEQTGSPLAAVANWADHVRHFLPWSAELHYIDIRDNLIAGGCHFLPNPNNNMSSCDCDFQYDRDCPEDICVAGAILNYSTQLVNAQKQVFVRSPQRRLRFGNSGNSEKRETFKSIDGMQQSLKFLTHFIGDIHQPLHASRTTDKGGNDIDVQYHLLQKQHLIHVRHANRFTENPASLQRHHPHHHSWNLHSMWDTALIETTLERDYDNKRSNMEDALEALLQKHPEWVERYTSCGNYAALNNTCVIQWGQESWSYALEYAYTKNEPWKGTHTKPVEVSEGDVLDEDYYLTRIPVVNERLIAGGVRLAFTLENIFGQEDSSVDMQDFGGSVLSMWSKLLVGRRH</sequence>
<evidence type="ECO:0000313" key="5">
    <source>
        <dbReference type="Proteomes" id="UP000693970"/>
    </source>
</evidence>
<dbReference type="EMBL" id="JAGRRH010000013">
    <property type="protein sequence ID" value="KAG7361059.1"/>
    <property type="molecule type" value="Genomic_DNA"/>
</dbReference>
<dbReference type="GO" id="GO:0006308">
    <property type="term" value="P:DNA catabolic process"/>
    <property type="evidence" value="ECO:0007669"/>
    <property type="project" value="InterPro"/>
</dbReference>
<evidence type="ECO:0000256" key="1">
    <source>
        <dbReference type="ARBA" id="ARBA00022723"/>
    </source>
</evidence>
<gene>
    <name evidence="4" type="ORF">IV203_036159</name>
</gene>
<keyword evidence="3" id="KW-0732">Signal</keyword>
<accession>A0A9K3LFX8</accession>
<keyword evidence="5" id="KW-1185">Reference proteome</keyword>
<keyword evidence="1" id="KW-0479">Metal-binding</keyword>
<keyword evidence="2" id="KW-0378">Hydrolase</keyword>
<proteinExistence type="predicted"/>
<dbReference type="PANTHER" id="PTHR33146">
    <property type="entry name" value="ENDONUCLEASE 4"/>
    <property type="match status" value="1"/>
</dbReference>
<evidence type="ECO:0000256" key="3">
    <source>
        <dbReference type="SAM" id="SignalP"/>
    </source>
</evidence>
<dbReference type="GO" id="GO:0046872">
    <property type="term" value="F:metal ion binding"/>
    <property type="evidence" value="ECO:0007669"/>
    <property type="project" value="UniProtKB-KW"/>
</dbReference>